<dbReference type="EMBL" id="SNXZ01000008">
    <property type="protein sequence ID" value="TDP91974.1"/>
    <property type="molecule type" value="Genomic_DNA"/>
</dbReference>
<name>A0A4R6RYM6_LABRH</name>
<accession>A0A4R6RYM6</accession>
<dbReference type="Gene3D" id="3.30.590.20">
    <property type="match status" value="1"/>
</dbReference>
<keyword evidence="2 5" id="KW-0547">Nucleotide-binding</keyword>
<gene>
    <name evidence="5" type="primary">egtA</name>
    <name evidence="7" type="ORF">EV186_108187</name>
</gene>
<dbReference type="PANTHER" id="PTHR34378">
    <property type="entry name" value="GLUTAMATE--CYSTEINE LIGASE, CHLOROPLASTIC"/>
    <property type="match status" value="1"/>
</dbReference>
<dbReference type="InterPro" id="IPR035434">
    <property type="entry name" value="GCL_bact_plant"/>
</dbReference>
<evidence type="ECO:0000256" key="5">
    <source>
        <dbReference type="HAMAP-Rule" id="MF_02034"/>
    </source>
</evidence>
<dbReference type="InterPro" id="IPR017809">
    <property type="entry name" value="EgtA_Actinobacteria"/>
</dbReference>
<evidence type="ECO:0000256" key="3">
    <source>
        <dbReference type="ARBA" id="ARBA00022840"/>
    </source>
</evidence>
<dbReference type="GO" id="GO:0052699">
    <property type="term" value="P:ergothioneine biosynthetic process"/>
    <property type="evidence" value="ECO:0007669"/>
    <property type="project" value="UniProtKB-UniRule"/>
</dbReference>
<dbReference type="EC" id="6.3.2.2" evidence="5"/>
<dbReference type="PANTHER" id="PTHR34378:SF1">
    <property type="entry name" value="GLUTAMATE--CYSTEINE LIGASE, CHLOROPLASTIC"/>
    <property type="match status" value="1"/>
</dbReference>
<protein>
    <recommendedName>
        <fullName evidence="5">Glutamate--cysteine ligase EgtA</fullName>
        <ecNumber evidence="5">6.3.2.2</ecNumber>
    </recommendedName>
    <alternativeName>
        <fullName evidence="5">Gamma-glutamylcysteine synthase</fullName>
        <shortName evidence="5">GCS</shortName>
        <shortName evidence="5">Gamma-ECS</shortName>
    </alternativeName>
</protein>
<evidence type="ECO:0000313" key="7">
    <source>
        <dbReference type="EMBL" id="TDP91974.1"/>
    </source>
</evidence>
<dbReference type="Pfam" id="PF04107">
    <property type="entry name" value="GCS2"/>
    <property type="match status" value="1"/>
</dbReference>
<dbReference type="AlphaFoldDB" id="A0A4R6RYM6"/>
<dbReference type="Proteomes" id="UP000295444">
    <property type="component" value="Unassembled WGS sequence"/>
</dbReference>
<dbReference type="NCBIfam" id="TIGR03444">
    <property type="entry name" value="EgtA_Cys_ligase"/>
    <property type="match status" value="1"/>
</dbReference>
<comment type="pathway">
    <text evidence="5">Amino-acid biosynthesis; ergothioneine biosynthesis.</text>
</comment>
<comment type="caution">
    <text evidence="7">The sequence shown here is derived from an EMBL/GenBank/DDBJ whole genome shotgun (WGS) entry which is preliminary data.</text>
</comment>
<keyword evidence="3 5" id="KW-0067">ATP-binding</keyword>
<dbReference type="PIRSF" id="PIRSF017901">
    <property type="entry name" value="GCL"/>
    <property type="match status" value="1"/>
</dbReference>
<dbReference type="InterPro" id="IPR006336">
    <property type="entry name" value="GCS2"/>
</dbReference>
<evidence type="ECO:0000256" key="4">
    <source>
        <dbReference type="ARBA" id="ARBA00048819"/>
    </source>
</evidence>
<keyword evidence="8" id="KW-1185">Reference proteome</keyword>
<organism evidence="7 8">
    <name type="scientific">Labedaea rhizosphaerae</name>
    <dbReference type="NCBI Taxonomy" id="598644"/>
    <lineage>
        <taxon>Bacteria</taxon>
        <taxon>Bacillati</taxon>
        <taxon>Actinomycetota</taxon>
        <taxon>Actinomycetes</taxon>
        <taxon>Pseudonocardiales</taxon>
        <taxon>Pseudonocardiaceae</taxon>
        <taxon>Labedaea</taxon>
    </lineage>
</organism>
<dbReference type="HAMAP" id="MF_02034">
    <property type="entry name" value="EgtA"/>
    <property type="match status" value="1"/>
</dbReference>
<comment type="catalytic activity">
    <reaction evidence="4 5 6">
        <text>L-cysteine + L-glutamate + ATP = gamma-L-glutamyl-L-cysteine + ADP + phosphate + H(+)</text>
        <dbReference type="Rhea" id="RHEA:13285"/>
        <dbReference type="ChEBI" id="CHEBI:15378"/>
        <dbReference type="ChEBI" id="CHEBI:29985"/>
        <dbReference type="ChEBI" id="CHEBI:30616"/>
        <dbReference type="ChEBI" id="CHEBI:35235"/>
        <dbReference type="ChEBI" id="CHEBI:43474"/>
        <dbReference type="ChEBI" id="CHEBI:58173"/>
        <dbReference type="ChEBI" id="CHEBI:456216"/>
        <dbReference type="EC" id="6.3.2.2"/>
    </reaction>
</comment>
<dbReference type="GO" id="GO:0005524">
    <property type="term" value="F:ATP binding"/>
    <property type="evidence" value="ECO:0007669"/>
    <property type="project" value="UniProtKB-UniRule"/>
</dbReference>
<evidence type="ECO:0000256" key="2">
    <source>
        <dbReference type="ARBA" id="ARBA00022741"/>
    </source>
</evidence>
<evidence type="ECO:0000313" key="8">
    <source>
        <dbReference type="Proteomes" id="UP000295444"/>
    </source>
</evidence>
<evidence type="ECO:0000256" key="1">
    <source>
        <dbReference type="ARBA" id="ARBA00022598"/>
    </source>
</evidence>
<reference evidence="7 8" key="1">
    <citation type="submission" date="2019-03" db="EMBL/GenBank/DDBJ databases">
        <title>Genomic Encyclopedia of Type Strains, Phase IV (KMG-IV): sequencing the most valuable type-strain genomes for metagenomic binning, comparative biology and taxonomic classification.</title>
        <authorList>
            <person name="Goeker M."/>
        </authorList>
    </citation>
    <scope>NUCLEOTIDE SEQUENCE [LARGE SCALE GENOMIC DNA]</scope>
    <source>
        <strain evidence="7 8">DSM 45361</strain>
    </source>
</reference>
<dbReference type="UniPathway" id="UPA01014"/>
<dbReference type="GO" id="GO:0004357">
    <property type="term" value="F:glutamate-cysteine ligase activity"/>
    <property type="evidence" value="ECO:0007669"/>
    <property type="project" value="UniProtKB-UniRule"/>
</dbReference>
<comment type="similarity">
    <text evidence="5 6">Belongs to the glutamate--cysteine ligase type 2 family. EgtA subfamily.</text>
</comment>
<proteinExistence type="inferred from homology"/>
<dbReference type="InterPro" id="IPR014746">
    <property type="entry name" value="Gln_synth/guanido_kin_cat_dom"/>
</dbReference>
<evidence type="ECO:0000256" key="6">
    <source>
        <dbReference type="PIRNR" id="PIRNR017901"/>
    </source>
</evidence>
<dbReference type="SUPFAM" id="SSF55931">
    <property type="entry name" value="Glutamine synthetase/guanido kinase"/>
    <property type="match status" value="1"/>
</dbReference>
<keyword evidence="1 5" id="KW-0436">Ligase</keyword>
<sequence length="385" mass="40518">MASICFKHGPPGLLGTELEWTVHHAKDPTLPIDPDHLAAALGPHCPPTLHRDGRNVPLPAGSPVTVEPGGQVEISAPPRRAPAELIDSVLADQQYLSGLLADAGLVLGDAGLDPYRSPRRILHTPRYAAMERAFAPLGEHGITMMGATAGLQVCVDAGTPASAPLRWAAASALGPPLVAAFATSPVGAGGATGWASARMRAVLGTDPARTLPLPHDADPVAAWVRRVLDTRVLCIRGPGDNWDAPAGLTFADWVAGGGPRPPTVDDLDYHISTQFPPVRPRGYLEIRYLDAQPGTRWTVPLAVLAAVFGDDRVTEAALEACLPVADQWYRAAERGLADDGIARAAATVLDLAVRALPALGLTPAWNAAITADLHRIHARTQRRDS</sequence>
<dbReference type="GO" id="GO:0006750">
    <property type="term" value="P:glutathione biosynthetic process"/>
    <property type="evidence" value="ECO:0007669"/>
    <property type="project" value="UniProtKB-UniRule"/>
</dbReference>
<comment type="function">
    <text evidence="5">Catalyzes the synthesis of gamma-glutamylcysteine (gamma-GC). This compound is used as substrate for the biosynthesis of the low-molecular thiol compound ergothioneine.</text>
</comment>